<comment type="caution">
    <text evidence="3">The sequence shown here is derived from an EMBL/GenBank/DDBJ whole genome shotgun (WGS) entry which is preliminary data.</text>
</comment>
<feature type="transmembrane region" description="Helical" evidence="1">
    <location>
        <begin position="12"/>
        <end position="35"/>
    </location>
</feature>
<reference evidence="3" key="1">
    <citation type="submission" date="2021-10" db="EMBL/GenBank/DDBJ databases">
        <title>Tropical sea cucumber genome reveals ecological adaptation and Cuvierian tubules defense mechanism.</title>
        <authorList>
            <person name="Chen T."/>
        </authorList>
    </citation>
    <scope>NUCLEOTIDE SEQUENCE</scope>
    <source>
        <strain evidence="3">Nanhai2018</strain>
        <tissue evidence="3">Muscle</tissue>
    </source>
</reference>
<protein>
    <submittedName>
        <fullName evidence="3">NLR family CARD domain-containing protein 4</fullName>
    </submittedName>
</protein>
<evidence type="ECO:0000259" key="2">
    <source>
        <dbReference type="PROSITE" id="PS50837"/>
    </source>
</evidence>
<feature type="domain" description="NACHT" evidence="2">
    <location>
        <begin position="203"/>
        <end position="325"/>
    </location>
</feature>
<evidence type="ECO:0000256" key="1">
    <source>
        <dbReference type="SAM" id="Phobius"/>
    </source>
</evidence>
<dbReference type="PANTHER" id="PTHR46312">
    <property type="entry name" value="NACHT DOMAIN-CONTAINING PROTEIN"/>
    <property type="match status" value="1"/>
</dbReference>
<organism evidence="3 4">
    <name type="scientific">Holothuria leucospilota</name>
    <name type="common">Black long sea cucumber</name>
    <name type="synonym">Mertensiothuria leucospilota</name>
    <dbReference type="NCBI Taxonomy" id="206669"/>
    <lineage>
        <taxon>Eukaryota</taxon>
        <taxon>Metazoa</taxon>
        <taxon>Echinodermata</taxon>
        <taxon>Eleutherozoa</taxon>
        <taxon>Echinozoa</taxon>
        <taxon>Holothuroidea</taxon>
        <taxon>Aspidochirotacea</taxon>
        <taxon>Aspidochirotida</taxon>
        <taxon>Holothuriidae</taxon>
        <taxon>Holothuria</taxon>
    </lineage>
</organism>
<dbReference type="OrthoDB" id="5988910at2759"/>
<dbReference type="PROSITE" id="PS50837">
    <property type="entry name" value="NACHT"/>
    <property type="match status" value="1"/>
</dbReference>
<dbReference type="Gene3D" id="3.40.50.300">
    <property type="entry name" value="P-loop containing nucleotide triphosphate hydrolases"/>
    <property type="match status" value="1"/>
</dbReference>
<accession>A0A9Q1CLA7</accession>
<evidence type="ECO:0000313" key="3">
    <source>
        <dbReference type="EMBL" id="KAJ8047411.1"/>
    </source>
</evidence>
<dbReference type="AlphaFoldDB" id="A0A9Q1CLA7"/>
<dbReference type="Pfam" id="PF05729">
    <property type="entry name" value="NACHT"/>
    <property type="match status" value="1"/>
</dbReference>
<keyword evidence="1" id="KW-0812">Transmembrane</keyword>
<dbReference type="PANTHER" id="PTHR46312:SF2">
    <property type="entry name" value="NUCLEOTIDE-BINDING OLIGOMERIZATION DOMAIN-CONTAINING PROTEIN 2-LIKE"/>
    <property type="match status" value="1"/>
</dbReference>
<keyword evidence="1" id="KW-1133">Transmembrane helix</keyword>
<dbReference type="EMBL" id="JAIZAY010000002">
    <property type="protein sequence ID" value="KAJ8047411.1"/>
    <property type="molecule type" value="Genomic_DNA"/>
</dbReference>
<dbReference type="Proteomes" id="UP001152320">
    <property type="component" value="Chromosome 2"/>
</dbReference>
<dbReference type="InterPro" id="IPR027417">
    <property type="entry name" value="P-loop_NTPase"/>
</dbReference>
<dbReference type="SUPFAM" id="SSF52540">
    <property type="entry name" value="P-loop containing nucleoside triphosphate hydrolases"/>
    <property type="match status" value="1"/>
</dbReference>
<keyword evidence="1" id="KW-0472">Membrane</keyword>
<dbReference type="InterPro" id="IPR007111">
    <property type="entry name" value="NACHT_NTPase"/>
</dbReference>
<proteinExistence type="predicted"/>
<name>A0A9Q1CLA7_HOLLE</name>
<evidence type="ECO:0000313" key="4">
    <source>
        <dbReference type="Proteomes" id="UP001152320"/>
    </source>
</evidence>
<keyword evidence="4" id="KW-1185">Reference proteome</keyword>
<gene>
    <name evidence="3" type="ORF">HOLleu_06400</name>
</gene>
<sequence>MFRLSAPIFSQLLQIFIAFTGFGRFLVGIYSFLILQNVTKVATVLDFKPSCIDQIERSSNPQLKFFQFMREKGIISPSDISKFLDALEACDLGGIATDVNEKFEQYLHEEVGKLDFKVNLNFYYLFVAKKEILVSELKATYRDLYDAVQPIPYIRDRLYCVDKIFVEGGIQFLAEKGNLEGHDVWQTLPSYHSILNDPRVKSERVIIEGEPGYGKSTITLQMAYDWCQKVNDPYLKHLDVLILLRLRQLGEVASIYRAIKQFLLPIESELSEKDIKDILLNCAPVMIVLDGYDEYPDSDKNTNFTQIIARKMFQKMKVVLTTRSSYLPSKYPALTKRLKLSGFGDSAREKYIQKAVVRGDINAADKIKQQLKQNPIIGDLCQVPLIFVMFAHMCHESKHFQKFTSVTSFFRYMISCFHSHMKNKMEDTNVKKYDLLEKEHSALDKLAFEGLLCGKIVWEKEDLCQRLGNDFYDQYVRIGILVEDEVLDFSEYIEYKTEVRFYHKLFCEWYAAYHLSEYALRNELTLESQGPNCYDLVNLSPSNVQYTYRFACGLNHRAGEKLIGYLKTREDADKCVILCVLELGGKEAQTVLLKTRDLCSQEVKIRADDSHLFQRSIMMFLEVATTNKVG</sequence>